<evidence type="ECO:0000256" key="10">
    <source>
        <dbReference type="PROSITE-ProRule" id="PRU01393"/>
    </source>
</evidence>
<evidence type="ECO:0000256" key="11">
    <source>
        <dbReference type="RuleBase" id="RU361215"/>
    </source>
</evidence>
<dbReference type="Pfam" id="PF01088">
    <property type="entry name" value="Peptidase_C12"/>
    <property type="match status" value="1"/>
</dbReference>
<dbReference type="CDD" id="cd09617">
    <property type="entry name" value="Peptidase_C12_UCH37_BAP1"/>
    <property type="match status" value="1"/>
</dbReference>
<comment type="catalytic activity">
    <reaction evidence="1 7 10 11">
        <text>Thiol-dependent hydrolysis of ester, thioester, amide, peptide and isopeptide bonds formed by the C-terminal Gly of ubiquitin (a 76-residue protein attached to proteins as an intracellular targeting signal).</text>
        <dbReference type="EC" id="3.4.19.12"/>
    </reaction>
</comment>
<dbReference type="PROSITE" id="PS52048">
    <property type="entry name" value="UCH_DOMAIN"/>
    <property type="match status" value="1"/>
</dbReference>
<comment type="similarity">
    <text evidence="2 7 10 11">Belongs to the peptidase C12 family.</text>
</comment>
<feature type="domain" description="UCH catalytic" evidence="12">
    <location>
        <begin position="33"/>
        <end position="262"/>
    </location>
</feature>
<evidence type="ECO:0000259" key="12">
    <source>
        <dbReference type="PROSITE" id="PS52048"/>
    </source>
</evidence>
<dbReference type="GO" id="GO:0016579">
    <property type="term" value="P:protein deubiquitination"/>
    <property type="evidence" value="ECO:0007669"/>
    <property type="project" value="InterPro"/>
</dbReference>
<feature type="active site" description="Nucleophile" evidence="8 10">
    <location>
        <position position="122"/>
    </location>
</feature>
<evidence type="ECO:0000256" key="2">
    <source>
        <dbReference type="ARBA" id="ARBA00009326"/>
    </source>
</evidence>
<protein>
    <recommendedName>
        <fullName evidence="7 11">Ubiquitin carboxyl-terminal hydrolase</fullName>
        <ecNumber evidence="7 11">3.4.19.12</ecNumber>
    </recommendedName>
</protein>
<keyword evidence="4 7" id="KW-0833">Ubl conjugation pathway</keyword>
<evidence type="ECO:0000256" key="1">
    <source>
        <dbReference type="ARBA" id="ARBA00000707"/>
    </source>
</evidence>
<keyword evidence="3 7" id="KW-0645">Protease</keyword>
<evidence type="ECO:0000256" key="9">
    <source>
        <dbReference type="PIRSR" id="PIRSR038120-2"/>
    </source>
</evidence>
<dbReference type="GO" id="GO:0006511">
    <property type="term" value="P:ubiquitin-dependent protein catabolic process"/>
    <property type="evidence" value="ECO:0007669"/>
    <property type="project" value="UniProtKB-UniRule"/>
</dbReference>
<evidence type="ECO:0000256" key="3">
    <source>
        <dbReference type="ARBA" id="ARBA00022670"/>
    </source>
</evidence>
<keyword evidence="6 7" id="KW-0788">Thiol protease</keyword>
<feature type="site" description="Transition state stabilizer" evidence="10">
    <location>
        <position position="116"/>
    </location>
</feature>
<dbReference type="AlphaFoldDB" id="A0AAX4HFP8"/>
<feature type="active site" description="Proton donor" evidence="8 10">
    <location>
        <position position="201"/>
    </location>
</feature>
<dbReference type="SUPFAM" id="SSF54001">
    <property type="entry name" value="Cysteine proteinases"/>
    <property type="match status" value="1"/>
</dbReference>
<dbReference type="GO" id="GO:0004843">
    <property type="term" value="F:cysteine-type deubiquitinase activity"/>
    <property type="evidence" value="ECO:0007669"/>
    <property type="project" value="UniProtKB-UniRule"/>
</dbReference>
<dbReference type="InterPro" id="IPR036959">
    <property type="entry name" value="Peptidase_C12_UCH_sf"/>
</dbReference>
<dbReference type="EMBL" id="CP138899">
    <property type="protein sequence ID" value="WPK27356.1"/>
    <property type="molecule type" value="Genomic_DNA"/>
</dbReference>
<evidence type="ECO:0000256" key="4">
    <source>
        <dbReference type="ARBA" id="ARBA00022786"/>
    </source>
</evidence>
<dbReference type="Proteomes" id="UP001338582">
    <property type="component" value="Chromosome 6"/>
</dbReference>
<reference evidence="13 14" key="1">
    <citation type="submission" date="2023-10" db="EMBL/GenBank/DDBJ databases">
        <title>Draft Genome Sequence of Candida saopaulonensis from a very Premature Infant with Sepsis.</title>
        <authorList>
            <person name="Ning Y."/>
            <person name="Dai R."/>
            <person name="Xiao M."/>
            <person name="Xu Y."/>
            <person name="Yan Q."/>
            <person name="Zhang L."/>
        </authorList>
    </citation>
    <scope>NUCLEOTIDE SEQUENCE [LARGE SCALE GENOMIC DNA]</scope>
    <source>
        <strain evidence="13 14">19XY460</strain>
    </source>
</reference>
<dbReference type="GO" id="GO:0005737">
    <property type="term" value="C:cytoplasm"/>
    <property type="evidence" value="ECO:0007669"/>
    <property type="project" value="TreeGrafter"/>
</dbReference>
<proteinExistence type="inferred from homology"/>
<evidence type="ECO:0000256" key="6">
    <source>
        <dbReference type="ARBA" id="ARBA00022807"/>
    </source>
</evidence>
<dbReference type="GeneID" id="88175802"/>
<dbReference type="PRINTS" id="PR00707">
    <property type="entry name" value="UBCTHYDRLASE"/>
</dbReference>
<dbReference type="EC" id="3.4.19.12" evidence="7 11"/>
<organism evidence="13 14">
    <name type="scientific">Australozyma saopauloensis</name>
    <dbReference type="NCBI Taxonomy" id="291208"/>
    <lineage>
        <taxon>Eukaryota</taxon>
        <taxon>Fungi</taxon>
        <taxon>Dikarya</taxon>
        <taxon>Ascomycota</taxon>
        <taxon>Saccharomycotina</taxon>
        <taxon>Pichiomycetes</taxon>
        <taxon>Metschnikowiaceae</taxon>
        <taxon>Australozyma</taxon>
    </lineage>
</organism>
<dbReference type="RefSeq" id="XP_062879734.1">
    <property type="nucleotide sequence ID" value="XM_063023664.1"/>
</dbReference>
<dbReference type="PANTHER" id="PTHR10589:SF16">
    <property type="entry name" value="UBIQUITIN CARBOXYL-TERMINAL HYDROLASE ISOZYME L5"/>
    <property type="match status" value="1"/>
</dbReference>
<feature type="site" description="Important for enzyme activity" evidence="9 10">
    <location>
        <position position="216"/>
    </location>
</feature>
<evidence type="ECO:0000256" key="5">
    <source>
        <dbReference type="ARBA" id="ARBA00022801"/>
    </source>
</evidence>
<dbReference type="InterPro" id="IPR038765">
    <property type="entry name" value="Papain-like_cys_pep_sf"/>
</dbReference>
<evidence type="ECO:0000313" key="14">
    <source>
        <dbReference type="Proteomes" id="UP001338582"/>
    </source>
</evidence>
<keyword evidence="5 7" id="KW-0378">Hydrolase</keyword>
<evidence type="ECO:0000256" key="7">
    <source>
        <dbReference type="PIRNR" id="PIRNR038120"/>
    </source>
</evidence>
<sequence>MKIPKFLKFAPCYNSMAFFLSPHFSLSTTMSSGWNTIVSEPGVFTKLVSNLGVENVQIDELYSIDSHSLREVAPIYAVIFLFKYSNVDREYANRNQPLDGEYDANFRENGVFFAQQTIQNACATLAVLNALFNSSEEINLGEELQNLRLFTLDFDPEMCGETLSNSEVIRTVHNSFSAPRFIDTGDQPKPPRDDKDDGLYHFVAYMNIRNTIYELDGLKQYPIKHETLSSPDEFYDKLPAVLQRRISKYEGEIRYSLLAITSDKLQQYLLLGDEAGVQQETYKRQQWDYEINLRKHEYSRLTATLVKNIFGKMSDEEWAQAVRKAKTEHTKRLLK</sequence>
<evidence type="ECO:0000313" key="13">
    <source>
        <dbReference type="EMBL" id="WPK27356.1"/>
    </source>
</evidence>
<dbReference type="PIRSF" id="PIRSF038120">
    <property type="entry name" value="Ubiquitinyl_hydrolase_UCH37"/>
    <property type="match status" value="1"/>
</dbReference>
<accession>A0AAX4HFP8</accession>
<evidence type="ECO:0000256" key="8">
    <source>
        <dbReference type="PIRSR" id="PIRSR038120-1"/>
    </source>
</evidence>
<dbReference type="KEGG" id="asau:88175802"/>
<name>A0AAX4HFP8_9ASCO</name>
<keyword evidence="14" id="KW-1185">Reference proteome</keyword>
<gene>
    <name evidence="13" type="ORF">PUMCH_004742</name>
</gene>
<dbReference type="PANTHER" id="PTHR10589">
    <property type="entry name" value="UBIQUITIN CARBOXYL-TERMINAL HYDROLASE"/>
    <property type="match status" value="1"/>
</dbReference>
<dbReference type="InterPro" id="IPR001578">
    <property type="entry name" value="Peptidase_C12_UCH"/>
</dbReference>
<dbReference type="Gene3D" id="3.40.532.10">
    <property type="entry name" value="Peptidase C12, ubiquitin carboxyl-terminal hydrolase"/>
    <property type="match status" value="1"/>
</dbReference>
<dbReference type="InterPro" id="IPR017390">
    <property type="entry name" value="Ubiquitinyl_hydrolase_UCH37"/>
</dbReference>